<protein>
    <submittedName>
        <fullName evidence="4">Enoyl-CoA hydratase</fullName>
        <ecNumber evidence="4">4.2.1.17</ecNumber>
    </submittedName>
</protein>
<dbReference type="InterPro" id="IPR018376">
    <property type="entry name" value="Enoyl-CoA_hyd/isom_CS"/>
</dbReference>
<dbReference type="SUPFAM" id="SSF52096">
    <property type="entry name" value="ClpP/crotonase"/>
    <property type="match status" value="1"/>
</dbReference>
<dbReference type="Gene3D" id="3.90.226.10">
    <property type="entry name" value="2-enoyl-CoA Hydratase, Chain A, domain 1"/>
    <property type="match status" value="1"/>
</dbReference>
<dbReference type="FunFam" id="1.10.12.10:FF:000001">
    <property type="entry name" value="Probable enoyl-CoA hydratase, mitochondrial"/>
    <property type="match status" value="1"/>
</dbReference>
<proteinExistence type="inferred from homology"/>
<reference key="1">
    <citation type="submission" date="2017-08" db="EMBL/GenBank/DDBJ databases">
        <title>A dynamic microbial community with high functional redundancy inhabits the cold, oxic subseafloor aquifer.</title>
        <authorList>
            <person name="Tully B.J."/>
            <person name="Wheat C.G."/>
            <person name="Glazer B.T."/>
            <person name="Huber J.A."/>
        </authorList>
    </citation>
    <scope>NUCLEOTIDE SEQUENCE [LARGE SCALE GENOMIC DNA]</scope>
</reference>
<dbReference type="AlphaFoldDB" id="A0A2A4YSL5"/>
<accession>A0A2A4YSL5</accession>
<dbReference type="InterPro" id="IPR001753">
    <property type="entry name" value="Enoyl-CoA_hydra/iso"/>
</dbReference>
<dbReference type="CDD" id="cd06558">
    <property type="entry name" value="crotonase-like"/>
    <property type="match status" value="1"/>
</dbReference>
<dbReference type="Pfam" id="PF00378">
    <property type="entry name" value="ECH_1"/>
    <property type="match status" value="1"/>
</dbReference>
<evidence type="ECO:0000256" key="3">
    <source>
        <dbReference type="RuleBase" id="RU003707"/>
    </source>
</evidence>
<keyword evidence="2 4" id="KW-0456">Lyase</keyword>
<evidence type="ECO:0000313" key="4">
    <source>
        <dbReference type="EMBL" id="PCI97610.1"/>
    </source>
</evidence>
<sequence length="259" mass="28189">MTDYKVIEVETHGRVGLIRFNKPQTLNAMATDIATELAHAARAFDADSDIGVIMLTGSGKAFVAGADISEMSKLSYNDVYDSNYFTGTHDVIAHIRKPTIAAVNGFALGGGCELALMCDMIIASDRAKFGQPEINLGTIPGMGGSQRLARTIGKQLTMDLCLTGRMITATEAKEMGFVSRVFDSETFAEDALAVAQEVATKSLVATIRVKEVVNRAFETTLAEGLLAEQRLFYTTFATEDRTEGMQAFLDKRKAKWKHK</sequence>
<reference evidence="4" key="2">
    <citation type="journal article" date="2018" name="ISME J.">
        <title>A dynamic microbial community with high functional redundancy inhabits the cold, oxic subseafloor aquifer.</title>
        <authorList>
            <person name="Tully B.J."/>
            <person name="Wheat C.G."/>
            <person name="Glazer B.T."/>
            <person name="Huber J.A."/>
        </authorList>
    </citation>
    <scope>NUCLEOTIDE SEQUENCE</scope>
    <source>
        <strain evidence="4">NORP83</strain>
    </source>
</reference>
<comment type="similarity">
    <text evidence="1 3">Belongs to the enoyl-CoA hydratase/isomerase family.</text>
</comment>
<comment type="caution">
    <text evidence="4">The sequence shown here is derived from an EMBL/GenBank/DDBJ whole genome shotgun (WGS) entry which is preliminary data.</text>
</comment>
<dbReference type="GO" id="GO:0006635">
    <property type="term" value="P:fatty acid beta-oxidation"/>
    <property type="evidence" value="ECO:0007669"/>
    <property type="project" value="TreeGrafter"/>
</dbReference>
<name>A0A2A4YSL5_9PROT</name>
<dbReference type="Gene3D" id="1.10.12.10">
    <property type="entry name" value="Lyase 2-enoyl-coa Hydratase, Chain A, domain 2"/>
    <property type="match status" value="1"/>
</dbReference>
<dbReference type="PANTHER" id="PTHR11941">
    <property type="entry name" value="ENOYL-COA HYDRATASE-RELATED"/>
    <property type="match status" value="1"/>
</dbReference>
<dbReference type="PROSITE" id="PS00166">
    <property type="entry name" value="ENOYL_COA_HYDRATASE"/>
    <property type="match status" value="1"/>
</dbReference>
<evidence type="ECO:0000256" key="1">
    <source>
        <dbReference type="ARBA" id="ARBA00005254"/>
    </source>
</evidence>
<organism evidence="4">
    <name type="scientific">OCS116 cluster bacterium</name>
    <dbReference type="NCBI Taxonomy" id="2030921"/>
    <lineage>
        <taxon>Bacteria</taxon>
        <taxon>Pseudomonadati</taxon>
        <taxon>Pseudomonadota</taxon>
        <taxon>Alphaproteobacteria</taxon>
        <taxon>OCS116 cluster</taxon>
    </lineage>
</organism>
<dbReference type="EMBL" id="NVUS01000028">
    <property type="protein sequence ID" value="PCI97610.1"/>
    <property type="molecule type" value="Genomic_DNA"/>
</dbReference>
<dbReference type="InterPro" id="IPR029045">
    <property type="entry name" value="ClpP/crotonase-like_dom_sf"/>
</dbReference>
<dbReference type="FunFam" id="3.90.226.10:FF:000009">
    <property type="entry name" value="Carnitinyl-CoA dehydratase"/>
    <property type="match status" value="1"/>
</dbReference>
<gene>
    <name evidence="4" type="ORF">COB13_15445</name>
</gene>
<dbReference type="GO" id="GO:0004300">
    <property type="term" value="F:enoyl-CoA hydratase activity"/>
    <property type="evidence" value="ECO:0007669"/>
    <property type="project" value="UniProtKB-EC"/>
</dbReference>
<dbReference type="PANTHER" id="PTHR11941:SF54">
    <property type="entry name" value="ENOYL-COA HYDRATASE, MITOCHONDRIAL"/>
    <property type="match status" value="1"/>
</dbReference>
<dbReference type="EC" id="4.2.1.17" evidence="4"/>
<dbReference type="InterPro" id="IPR014748">
    <property type="entry name" value="Enoyl-CoA_hydra_C"/>
</dbReference>
<evidence type="ECO:0000256" key="2">
    <source>
        <dbReference type="ARBA" id="ARBA00023239"/>
    </source>
</evidence>